<dbReference type="Pfam" id="PF13173">
    <property type="entry name" value="AAA_14"/>
    <property type="match status" value="1"/>
</dbReference>
<dbReference type="InterPro" id="IPR027417">
    <property type="entry name" value="P-loop_NTPase"/>
</dbReference>
<accession>A0A9X1B570</accession>
<dbReference type="AlphaFoldDB" id="A0A9X1B570"/>
<keyword evidence="4" id="KW-1185">Reference proteome</keyword>
<evidence type="ECO:0000313" key="3">
    <source>
        <dbReference type="EMBL" id="MBK1619382.1"/>
    </source>
</evidence>
<protein>
    <submittedName>
        <fullName evidence="3">AAA family ATPase</fullName>
    </submittedName>
</protein>
<dbReference type="Pfam" id="PF13635">
    <property type="entry name" value="DUF4143"/>
    <property type="match status" value="1"/>
</dbReference>
<name>A0A9X1B570_9GAMM</name>
<dbReference type="Proteomes" id="UP001138768">
    <property type="component" value="Unassembled WGS sequence"/>
</dbReference>
<dbReference type="InterPro" id="IPR041682">
    <property type="entry name" value="AAA_14"/>
</dbReference>
<comment type="caution">
    <text evidence="3">The sequence shown here is derived from an EMBL/GenBank/DDBJ whole genome shotgun (WGS) entry which is preliminary data.</text>
</comment>
<gene>
    <name evidence="3" type="ORF">CKO42_13220</name>
</gene>
<organism evidence="3 4">
    <name type="scientific">Lamprobacter modestohalophilus</name>
    <dbReference type="NCBI Taxonomy" id="1064514"/>
    <lineage>
        <taxon>Bacteria</taxon>
        <taxon>Pseudomonadati</taxon>
        <taxon>Pseudomonadota</taxon>
        <taxon>Gammaproteobacteria</taxon>
        <taxon>Chromatiales</taxon>
        <taxon>Chromatiaceae</taxon>
        <taxon>Lamprobacter</taxon>
    </lineage>
</organism>
<dbReference type="SUPFAM" id="SSF52540">
    <property type="entry name" value="P-loop containing nucleoside triphosphate hydrolases"/>
    <property type="match status" value="1"/>
</dbReference>
<feature type="domain" description="DUF4143" evidence="2">
    <location>
        <begin position="200"/>
        <end position="357"/>
    </location>
</feature>
<reference evidence="3 4" key="1">
    <citation type="journal article" date="2020" name="Microorganisms">
        <title>Osmotic Adaptation and Compatible Solute Biosynthesis of Phototrophic Bacteria as Revealed from Genome Analyses.</title>
        <authorList>
            <person name="Imhoff J.F."/>
            <person name="Rahn T."/>
            <person name="Kunzel S."/>
            <person name="Keller A."/>
            <person name="Neulinger S.C."/>
        </authorList>
    </citation>
    <scope>NUCLEOTIDE SEQUENCE [LARGE SCALE GENOMIC DNA]</scope>
    <source>
        <strain evidence="3 4">DSM 25653</strain>
    </source>
</reference>
<dbReference type="PANTHER" id="PTHR43566:SF1">
    <property type="entry name" value="AAA+ ATPASE DOMAIN-CONTAINING PROTEIN"/>
    <property type="match status" value="1"/>
</dbReference>
<evidence type="ECO:0000313" key="4">
    <source>
        <dbReference type="Proteomes" id="UP001138768"/>
    </source>
</evidence>
<dbReference type="PANTHER" id="PTHR43566">
    <property type="entry name" value="CONSERVED PROTEIN"/>
    <property type="match status" value="1"/>
</dbReference>
<dbReference type="Gene3D" id="3.40.50.300">
    <property type="entry name" value="P-loop containing nucleotide triphosphate hydrolases"/>
    <property type="match status" value="1"/>
</dbReference>
<dbReference type="InterPro" id="IPR025420">
    <property type="entry name" value="DUF4143"/>
</dbReference>
<dbReference type="EMBL" id="NRRY01000020">
    <property type="protein sequence ID" value="MBK1619382.1"/>
    <property type="molecule type" value="Genomic_DNA"/>
</dbReference>
<sequence>MYSVKKESDYQRPQAAELARRLAEPRRHLQVVTGARQVGKTTLVQQVTEKLQRPIRFVSADEPTLRDGAWLRQQWEAARLETGADGGLLVIDEVQKVEQWSESVKHLWDEDTRRRRPLQVVLLGSSPLLIGRGLTESLAGRFETLHLPHWSLDEMRAAFDFSLEDYLYFGGYPGAAPLVAEPARWRRYVLDSLVETSISRDVLLLTRVDKPALLRRLFELGCRYSGQALSFTKMLGQLQDAGNTTTLAHYLDLLAAAGMLTGLQKFAGQVVRQRASSPKLQVLNNALMTAVAGLSPEEARADPSFYGRLVESAVGAHLANAAQRGDCELFYWREKNREVDFVVRDGKRLLAIEVKSGRRRDALPGMAAFVEAFAPDRTILVGGDGIELEAFLSRPVMEWLQP</sequence>
<evidence type="ECO:0000259" key="1">
    <source>
        <dbReference type="Pfam" id="PF13173"/>
    </source>
</evidence>
<proteinExistence type="predicted"/>
<evidence type="ECO:0000259" key="2">
    <source>
        <dbReference type="Pfam" id="PF13635"/>
    </source>
</evidence>
<dbReference type="RefSeq" id="WP_200244708.1">
    <property type="nucleotide sequence ID" value="NZ_NRRY01000020.1"/>
</dbReference>
<feature type="domain" description="AAA" evidence="1">
    <location>
        <begin position="28"/>
        <end position="155"/>
    </location>
</feature>